<dbReference type="AlphaFoldDB" id="A0A2A9EX73"/>
<name>A0A2A9EX73_9MICO</name>
<organism evidence="1 2">
    <name type="scientific">Isoptericola jiangsuensis</name>
    <dbReference type="NCBI Taxonomy" id="548579"/>
    <lineage>
        <taxon>Bacteria</taxon>
        <taxon>Bacillati</taxon>
        <taxon>Actinomycetota</taxon>
        <taxon>Actinomycetes</taxon>
        <taxon>Micrococcales</taxon>
        <taxon>Promicromonosporaceae</taxon>
        <taxon>Isoptericola</taxon>
    </lineage>
</organism>
<evidence type="ECO:0000313" key="1">
    <source>
        <dbReference type="EMBL" id="PFG43478.1"/>
    </source>
</evidence>
<accession>A0A2A9EX73</accession>
<evidence type="ECO:0000313" key="2">
    <source>
        <dbReference type="Proteomes" id="UP000224130"/>
    </source>
</evidence>
<dbReference type="Proteomes" id="UP000224130">
    <property type="component" value="Unassembled WGS sequence"/>
</dbReference>
<proteinExistence type="predicted"/>
<dbReference type="EMBL" id="PDJJ01000001">
    <property type="protein sequence ID" value="PFG43478.1"/>
    <property type="molecule type" value="Genomic_DNA"/>
</dbReference>
<dbReference type="OrthoDB" id="4954868at2"/>
<reference evidence="1 2" key="1">
    <citation type="submission" date="2017-10" db="EMBL/GenBank/DDBJ databases">
        <title>Sequencing the genomes of 1000 actinobacteria strains.</title>
        <authorList>
            <person name="Klenk H.-P."/>
        </authorList>
    </citation>
    <scope>NUCLEOTIDE SEQUENCE [LARGE SCALE GENOMIC DNA]</scope>
    <source>
        <strain evidence="1 2">DSM 21863</strain>
    </source>
</reference>
<gene>
    <name evidence="1" type="ORF">ATJ88_2175</name>
</gene>
<comment type="caution">
    <text evidence="1">The sequence shown here is derived from an EMBL/GenBank/DDBJ whole genome shotgun (WGS) entry which is preliminary data.</text>
</comment>
<protein>
    <submittedName>
        <fullName evidence="1">Uncharacterized protein DUF4192</fullName>
    </submittedName>
</protein>
<dbReference type="Pfam" id="PF13830">
    <property type="entry name" value="DUF4192"/>
    <property type="match status" value="2"/>
</dbReference>
<sequence>MTPLTSTAPAPVTLRSPQDLLAALPYQLGFRPAESVVLACVADRRLVLVARVGLDDLGGPDAADGLTGLRRAVRHADPDWCALVVYTDLDPATVDARTDLVRDVLDPATRVEEWHVSSTRYRGLGCTDPGCCPLDGHPVAALDSTVVGASQVLAGRAVAASARAAFEIPPVDRTARDLAARAARRWEKAGRADDDRAAWRREALATWRRALRAVGPDHGADVAPDRLGAALAGRVAAALADRQVRDAALLTLVPGHDASARRTLEHDDPAAVEEATARAMAAVTDPAVAVRPDPRTAARARAVLEQTVAHVPRRRQAAPLTVLAFLAWWEGDGPRAAHRVTAALAVDPGYRLARLVESVVGAGLPPGWVRAGRPGGAAGPTPDGQVG</sequence>
<dbReference type="RefSeq" id="WP_098463827.1">
    <property type="nucleotide sequence ID" value="NZ_PDJJ01000001.1"/>
</dbReference>
<keyword evidence="2" id="KW-1185">Reference proteome</keyword>
<dbReference type="InterPro" id="IPR025447">
    <property type="entry name" value="DUF4192"/>
</dbReference>